<dbReference type="AlphaFoldDB" id="A0AAW9HNU0"/>
<dbReference type="GO" id="GO:0016705">
    <property type="term" value="F:oxidoreductase activity, acting on paired donors, with incorporation or reduction of molecular oxygen"/>
    <property type="evidence" value="ECO:0007669"/>
    <property type="project" value="InterPro"/>
</dbReference>
<gene>
    <name evidence="1" type="ORF">R6G74_03885</name>
    <name evidence="2" type="ORF">R6P33_00495</name>
</gene>
<evidence type="ECO:0000313" key="3">
    <source>
        <dbReference type="Proteomes" id="UP001284901"/>
    </source>
</evidence>
<proteinExistence type="predicted"/>
<accession>A0AAW9HNU0</accession>
<dbReference type="EMBL" id="JAWNFV010000006">
    <property type="protein sequence ID" value="MDY5140453.1"/>
    <property type="molecule type" value="Genomic_DNA"/>
</dbReference>
<organism evidence="1 4">
    <name type="scientific">Actinotignum timonense</name>
    <dbReference type="NCBI Taxonomy" id="1870995"/>
    <lineage>
        <taxon>Bacteria</taxon>
        <taxon>Bacillati</taxon>
        <taxon>Actinomycetota</taxon>
        <taxon>Actinomycetes</taxon>
        <taxon>Actinomycetales</taxon>
        <taxon>Actinomycetaceae</taxon>
        <taxon>Actinotignum</taxon>
    </lineage>
</organism>
<sequence>MTIQLTTLCTTTNEEVLRETFLGVDLSALGGGESLCGDGAATRPAHGASIAHLASCADAAWKGGLDFVQFSGEFVLPGSRVASAMETASRLGPRARGDIAVEVPATSQALREAVARTQQDTSDTPALVSLPITPATDLAALRSDVENAIAAGVRLMPHVRAEDVPNLNLRAICGISPMMRLSAPDAHRAREARFALRTAAEEYDTDLQVLLDMTVIISATRTAARERLFLVQALGGPDFSRSAHVVGTVYDVADTTESWLGMGAADGIIYRPTSIRTDLASLVRGVLPVLFGRAEIS</sequence>
<evidence type="ECO:0000313" key="4">
    <source>
        <dbReference type="Proteomes" id="UP001288320"/>
    </source>
</evidence>
<dbReference type="SUPFAM" id="SSF51679">
    <property type="entry name" value="Bacterial luciferase-like"/>
    <property type="match status" value="1"/>
</dbReference>
<reference evidence="1 3" key="1">
    <citation type="submission" date="2023-10" db="EMBL/GenBank/DDBJ databases">
        <title>Whole Genome based description of the genera Actinobaculum and Actinotignum reveals a complex phylogenetic relationship within the species included in the genus Actinotignum.</title>
        <authorList>
            <person name="Jensen C.S."/>
            <person name="Dargis R."/>
            <person name="Kemp M."/>
            <person name="Christensen J.J."/>
        </authorList>
    </citation>
    <scope>NUCLEOTIDE SEQUENCE</scope>
    <source>
        <strain evidence="2 3">SLA_B089</strain>
        <strain evidence="1">SLA_B245</strain>
    </source>
</reference>
<dbReference type="Proteomes" id="UP001284901">
    <property type="component" value="Unassembled WGS sequence"/>
</dbReference>
<evidence type="ECO:0000313" key="1">
    <source>
        <dbReference type="EMBL" id="MDY5140453.1"/>
    </source>
</evidence>
<dbReference type="Proteomes" id="UP001288320">
    <property type="component" value="Unassembled WGS sequence"/>
</dbReference>
<protein>
    <submittedName>
        <fullName evidence="1">Uncharacterized protein</fullName>
    </submittedName>
</protein>
<name>A0AAW9HNU0_9ACTO</name>
<keyword evidence="3" id="KW-1185">Reference proteome</keyword>
<dbReference type="EMBL" id="JAWNFY010000001">
    <property type="protein sequence ID" value="MDY5145501.1"/>
    <property type="molecule type" value="Genomic_DNA"/>
</dbReference>
<dbReference type="RefSeq" id="WP_087070874.1">
    <property type="nucleotide sequence ID" value="NZ_CAUPFC010000002.1"/>
</dbReference>
<dbReference type="GeneID" id="92814068"/>
<dbReference type="Gene3D" id="3.20.20.30">
    <property type="entry name" value="Luciferase-like domain"/>
    <property type="match status" value="1"/>
</dbReference>
<dbReference type="InterPro" id="IPR036661">
    <property type="entry name" value="Luciferase-like_sf"/>
</dbReference>
<comment type="caution">
    <text evidence="1">The sequence shown here is derived from an EMBL/GenBank/DDBJ whole genome shotgun (WGS) entry which is preliminary data.</text>
</comment>
<evidence type="ECO:0000313" key="2">
    <source>
        <dbReference type="EMBL" id="MDY5145501.1"/>
    </source>
</evidence>